<dbReference type="AlphaFoldDB" id="A0A232FLJ4"/>
<sequence length="82" mass="8862">VPTLWTWFLPGRASCGNTLLPSCQASVSPRRQGALGIRFQTIFSFPRPGFQTLGIRTEAAADYGEASSAFSSAAAYFFAILR</sequence>
<evidence type="ECO:0000313" key="2">
    <source>
        <dbReference type="Proteomes" id="UP000215335"/>
    </source>
</evidence>
<reference evidence="1 2" key="1">
    <citation type="journal article" date="2017" name="Curr. Biol.">
        <title>The Evolution of Venom by Co-option of Single-Copy Genes.</title>
        <authorList>
            <person name="Martinson E.O."/>
            <person name="Mrinalini"/>
            <person name="Kelkar Y.D."/>
            <person name="Chang C.H."/>
            <person name="Werren J.H."/>
        </authorList>
    </citation>
    <scope>NUCLEOTIDE SEQUENCE [LARGE SCALE GENOMIC DNA]</scope>
    <source>
        <strain evidence="1 2">Alberta</strain>
        <tissue evidence="1">Whole body</tissue>
    </source>
</reference>
<keyword evidence="2" id="KW-1185">Reference proteome</keyword>
<dbReference type="Proteomes" id="UP000215335">
    <property type="component" value="Unassembled WGS sequence"/>
</dbReference>
<evidence type="ECO:0000313" key="1">
    <source>
        <dbReference type="EMBL" id="OXU31217.1"/>
    </source>
</evidence>
<proteinExistence type="predicted"/>
<feature type="non-terminal residue" evidence="1">
    <location>
        <position position="1"/>
    </location>
</feature>
<accession>A0A232FLJ4</accession>
<comment type="caution">
    <text evidence="1">The sequence shown here is derived from an EMBL/GenBank/DDBJ whole genome shotgun (WGS) entry which is preliminary data.</text>
</comment>
<name>A0A232FLJ4_9HYME</name>
<dbReference type="EMBL" id="NNAY01000076">
    <property type="protein sequence ID" value="OXU31217.1"/>
    <property type="molecule type" value="Genomic_DNA"/>
</dbReference>
<gene>
    <name evidence="1" type="ORF">TSAR_007791</name>
</gene>
<organism evidence="1 2">
    <name type="scientific">Trichomalopsis sarcophagae</name>
    <dbReference type="NCBI Taxonomy" id="543379"/>
    <lineage>
        <taxon>Eukaryota</taxon>
        <taxon>Metazoa</taxon>
        <taxon>Ecdysozoa</taxon>
        <taxon>Arthropoda</taxon>
        <taxon>Hexapoda</taxon>
        <taxon>Insecta</taxon>
        <taxon>Pterygota</taxon>
        <taxon>Neoptera</taxon>
        <taxon>Endopterygota</taxon>
        <taxon>Hymenoptera</taxon>
        <taxon>Apocrita</taxon>
        <taxon>Proctotrupomorpha</taxon>
        <taxon>Chalcidoidea</taxon>
        <taxon>Pteromalidae</taxon>
        <taxon>Pteromalinae</taxon>
        <taxon>Trichomalopsis</taxon>
    </lineage>
</organism>
<protein>
    <submittedName>
        <fullName evidence="1">Uncharacterized protein</fullName>
    </submittedName>
</protein>